<evidence type="ECO:0000313" key="8">
    <source>
        <dbReference type="Proteomes" id="UP000011663"/>
    </source>
</evidence>
<reference evidence="7 8" key="1">
    <citation type="submission" date="2012-07" db="EMBL/GenBank/DDBJ databases">
        <title>Genome sequence of Brachyspira sp. 30446, isolated from a pig with mucohaemorrhagic colitis.</title>
        <authorList>
            <person name="Rubin J.E."/>
            <person name="Fernando C."/>
            <person name="Harding J.C.S."/>
            <person name="Hill J.E."/>
        </authorList>
    </citation>
    <scope>NUCLEOTIDE SEQUENCE [LARGE SCALE GENOMIC DNA]</scope>
    <source>
        <strain evidence="7 8">30446</strain>
    </source>
</reference>
<dbReference type="AlphaFoldDB" id="A0A2U4FSQ1"/>
<sequence>MNIINSIMLNNKLMLFRISLRNLKLLYFNDNIRFSFINLLSYYLKDMDISENSSLYLFLHSYANHLNFKDYNFPNNNQIDNYLNTILNGYKEKLKTGNFLIDIIPFLGIKKYDFRIFFLFELLFIRYLIIAIDDRKNIKTHIINEDINKLITYFKLNKEENILFEKLKDILCTCNFKELGTQLENLIVNSNNKNLIELSDDLLKNVKIITNYISLPVYNVGVFATMSAGKSTFINALLNKDFIPSKNEACTAKITSISDNDSMEDKIFGGCSLDDNKSYIFSNEITKQVIEEWNNNDDIDHIFLETDIKYIHSKKGILVIHDTPGANNSRNEKHGNITNQFLESSKIDLFIYLINAHNPTTNDNYAMMNNVYEAYNKNKNTKILFLINKIDDCDFDSGETIEEIMDTVKKDIENVGFDSPIIIPLSADAARVFRKILKSEELTIKERGAFNTFYNIFEDEKMNLPSYYKDYKLHYNIDNSINTEEEHIIIKNNKYSTKKINDMLNKTSINLIRNIINKEINGSE</sequence>
<dbReference type="GeneID" id="66486681"/>
<keyword evidence="5" id="KW-0472">Membrane</keyword>
<evidence type="ECO:0000256" key="1">
    <source>
        <dbReference type="ARBA" id="ARBA00004370"/>
    </source>
</evidence>
<dbReference type="STRING" id="1289135.A966_01025"/>
<dbReference type="GO" id="GO:0003924">
    <property type="term" value="F:GTPase activity"/>
    <property type="evidence" value="ECO:0007669"/>
    <property type="project" value="InterPro"/>
</dbReference>
<dbReference type="RefSeq" id="WP_008721399.1">
    <property type="nucleotide sequence ID" value="NZ_JH994110.1"/>
</dbReference>
<feature type="domain" description="Dynamin N-terminal" evidence="6">
    <location>
        <begin position="220"/>
        <end position="389"/>
    </location>
</feature>
<dbReference type="InterPro" id="IPR045063">
    <property type="entry name" value="Dynamin_N"/>
</dbReference>
<protein>
    <recommendedName>
        <fullName evidence="6">Dynamin N-terminal domain-containing protein</fullName>
    </recommendedName>
</protein>
<dbReference type="SUPFAM" id="SSF52540">
    <property type="entry name" value="P-loop containing nucleoside triphosphate hydrolases"/>
    <property type="match status" value="1"/>
</dbReference>
<dbReference type="Pfam" id="PF00350">
    <property type="entry name" value="Dynamin_N"/>
    <property type="match status" value="1"/>
</dbReference>
<evidence type="ECO:0000256" key="4">
    <source>
        <dbReference type="ARBA" id="ARBA00023134"/>
    </source>
</evidence>
<dbReference type="PANTHER" id="PTHR10465">
    <property type="entry name" value="TRANSMEMBRANE GTPASE FZO1"/>
    <property type="match status" value="1"/>
</dbReference>
<organism evidence="7 8">
    <name type="scientific">Brachyspira hampsonii 30446</name>
    <dbReference type="NCBI Taxonomy" id="1289135"/>
    <lineage>
        <taxon>Bacteria</taxon>
        <taxon>Pseudomonadati</taxon>
        <taxon>Spirochaetota</taxon>
        <taxon>Spirochaetia</taxon>
        <taxon>Brachyspirales</taxon>
        <taxon>Brachyspiraceae</taxon>
        <taxon>Brachyspira</taxon>
    </lineage>
</organism>
<evidence type="ECO:0000259" key="6">
    <source>
        <dbReference type="Pfam" id="PF00350"/>
    </source>
</evidence>
<dbReference type="OrthoDB" id="6565187at2"/>
<keyword evidence="3" id="KW-0378">Hydrolase</keyword>
<dbReference type="GO" id="GO:0008053">
    <property type="term" value="P:mitochondrial fusion"/>
    <property type="evidence" value="ECO:0007669"/>
    <property type="project" value="TreeGrafter"/>
</dbReference>
<proteinExistence type="predicted"/>
<dbReference type="Proteomes" id="UP000011663">
    <property type="component" value="Unassembled WGS sequence"/>
</dbReference>
<dbReference type="GO" id="GO:0005525">
    <property type="term" value="F:GTP binding"/>
    <property type="evidence" value="ECO:0007669"/>
    <property type="project" value="UniProtKB-KW"/>
</dbReference>
<dbReference type="PANTHER" id="PTHR10465:SF0">
    <property type="entry name" value="SARCALUMENIN"/>
    <property type="match status" value="1"/>
</dbReference>
<dbReference type="Gene3D" id="3.40.50.300">
    <property type="entry name" value="P-loop containing nucleotide triphosphate hydrolases"/>
    <property type="match status" value="1"/>
</dbReference>
<evidence type="ECO:0000256" key="5">
    <source>
        <dbReference type="ARBA" id="ARBA00023136"/>
    </source>
</evidence>
<evidence type="ECO:0000256" key="2">
    <source>
        <dbReference type="ARBA" id="ARBA00022741"/>
    </source>
</evidence>
<dbReference type="GO" id="GO:0016020">
    <property type="term" value="C:membrane"/>
    <property type="evidence" value="ECO:0007669"/>
    <property type="project" value="UniProtKB-SubCell"/>
</dbReference>
<dbReference type="InterPro" id="IPR027094">
    <property type="entry name" value="Mitofusin_fam"/>
</dbReference>
<evidence type="ECO:0000313" key="7">
    <source>
        <dbReference type="EMBL" id="EKV58323.1"/>
    </source>
</evidence>
<gene>
    <name evidence="7" type="ORF">A966_01025</name>
</gene>
<accession>A0A2U4FSQ1</accession>
<dbReference type="EMBL" id="ALNZ01000006">
    <property type="protein sequence ID" value="EKV58323.1"/>
    <property type="molecule type" value="Genomic_DNA"/>
</dbReference>
<name>A0A2U4FSQ1_9SPIR</name>
<comment type="caution">
    <text evidence="7">The sequence shown here is derived from an EMBL/GenBank/DDBJ whole genome shotgun (WGS) entry which is preliminary data.</text>
</comment>
<keyword evidence="2" id="KW-0547">Nucleotide-binding</keyword>
<comment type="subcellular location">
    <subcellularLocation>
        <location evidence="1">Membrane</location>
    </subcellularLocation>
</comment>
<keyword evidence="4" id="KW-0342">GTP-binding</keyword>
<evidence type="ECO:0000256" key="3">
    <source>
        <dbReference type="ARBA" id="ARBA00022801"/>
    </source>
</evidence>
<dbReference type="InterPro" id="IPR027417">
    <property type="entry name" value="P-loop_NTPase"/>
</dbReference>